<evidence type="ECO:0000313" key="2">
    <source>
        <dbReference type="EMBL" id="HIV99389.1"/>
    </source>
</evidence>
<protein>
    <submittedName>
        <fullName evidence="2">Class I SAM-dependent methyltransferase</fullName>
    </submittedName>
</protein>
<dbReference type="GO" id="GO:0032259">
    <property type="term" value="P:methylation"/>
    <property type="evidence" value="ECO:0007669"/>
    <property type="project" value="UniProtKB-KW"/>
</dbReference>
<dbReference type="SUPFAM" id="SSF53335">
    <property type="entry name" value="S-adenosyl-L-methionine-dependent methyltransferases"/>
    <property type="match status" value="1"/>
</dbReference>
<organism evidence="2 3">
    <name type="scientific">Candidatus Ornithospirochaeta avicola</name>
    <dbReference type="NCBI Taxonomy" id="2840896"/>
    <lineage>
        <taxon>Bacteria</taxon>
        <taxon>Pseudomonadati</taxon>
        <taxon>Spirochaetota</taxon>
        <taxon>Spirochaetia</taxon>
        <taxon>Spirochaetales</taxon>
        <taxon>Spirochaetaceae</taxon>
        <taxon>Spirochaetaceae incertae sedis</taxon>
        <taxon>Candidatus Ornithospirochaeta</taxon>
    </lineage>
</organism>
<dbReference type="PANTHER" id="PTHR43861">
    <property type="entry name" value="TRANS-ACONITATE 2-METHYLTRANSFERASE-RELATED"/>
    <property type="match status" value="1"/>
</dbReference>
<reference evidence="2" key="1">
    <citation type="journal article" date="2021" name="PeerJ">
        <title>Extensive microbial diversity within the chicken gut microbiome revealed by metagenomics and culture.</title>
        <authorList>
            <person name="Gilroy R."/>
            <person name="Ravi A."/>
            <person name="Getino M."/>
            <person name="Pursley I."/>
            <person name="Horton D.L."/>
            <person name="Alikhan N.F."/>
            <person name="Baker D."/>
            <person name="Gharbi K."/>
            <person name="Hall N."/>
            <person name="Watson M."/>
            <person name="Adriaenssens E.M."/>
            <person name="Foster-Nyarko E."/>
            <person name="Jarju S."/>
            <person name="Secka A."/>
            <person name="Antonio M."/>
            <person name="Oren A."/>
            <person name="Chaudhuri R.R."/>
            <person name="La Ragione R."/>
            <person name="Hildebrand F."/>
            <person name="Pallen M.J."/>
        </authorList>
    </citation>
    <scope>NUCLEOTIDE SEQUENCE</scope>
    <source>
        <strain evidence="2">Gambia11-129</strain>
    </source>
</reference>
<dbReference type="Proteomes" id="UP000823936">
    <property type="component" value="Unassembled WGS sequence"/>
</dbReference>
<reference evidence="2" key="2">
    <citation type="submission" date="2021-04" db="EMBL/GenBank/DDBJ databases">
        <authorList>
            <person name="Gilroy R."/>
        </authorList>
    </citation>
    <scope>NUCLEOTIDE SEQUENCE</scope>
    <source>
        <strain evidence="2">Gambia11-129</strain>
    </source>
</reference>
<evidence type="ECO:0000259" key="1">
    <source>
        <dbReference type="Pfam" id="PF08241"/>
    </source>
</evidence>
<keyword evidence="2" id="KW-0489">Methyltransferase</keyword>
<dbReference type="InterPro" id="IPR013216">
    <property type="entry name" value="Methyltransf_11"/>
</dbReference>
<gene>
    <name evidence="2" type="ORF">IAB12_06410</name>
</gene>
<proteinExistence type="predicted"/>
<name>A0A9D1TN70_9SPIO</name>
<dbReference type="Pfam" id="PF08241">
    <property type="entry name" value="Methyltransf_11"/>
    <property type="match status" value="1"/>
</dbReference>
<dbReference type="EMBL" id="DXHU01000023">
    <property type="protein sequence ID" value="HIV99389.1"/>
    <property type="molecule type" value="Genomic_DNA"/>
</dbReference>
<dbReference type="AlphaFoldDB" id="A0A9D1TN70"/>
<sequence>MNPLKRYLQNCAKPEANGFGHLVLKGMNSGHRKLHSWLLENVEIPESGTVLDVGCGGGALIKSVLSRNDSLKAVGVDISEESVKMVSSISERVEACCCDIRQIPYPDNTFSLALSSESIYFWNDIPSCLLAVKRVLKEGSVFALAVESADKKKGGIWMKRIPGMMIYSPTDLKVFFAEAGFQHVEVIRRKDWCLVKGMK</sequence>
<feature type="domain" description="Methyltransferase type 11" evidence="1">
    <location>
        <begin position="51"/>
        <end position="143"/>
    </location>
</feature>
<dbReference type="CDD" id="cd02440">
    <property type="entry name" value="AdoMet_MTases"/>
    <property type="match status" value="1"/>
</dbReference>
<dbReference type="GO" id="GO:0008757">
    <property type="term" value="F:S-adenosylmethionine-dependent methyltransferase activity"/>
    <property type="evidence" value="ECO:0007669"/>
    <property type="project" value="InterPro"/>
</dbReference>
<dbReference type="InterPro" id="IPR029063">
    <property type="entry name" value="SAM-dependent_MTases_sf"/>
</dbReference>
<evidence type="ECO:0000313" key="3">
    <source>
        <dbReference type="Proteomes" id="UP000823936"/>
    </source>
</evidence>
<accession>A0A9D1TN70</accession>
<dbReference type="Gene3D" id="3.40.50.150">
    <property type="entry name" value="Vaccinia Virus protein VP39"/>
    <property type="match status" value="1"/>
</dbReference>
<keyword evidence="2" id="KW-0808">Transferase</keyword>
<comment type="caution">
    <text evidence="2">The sequence shown here is derived from an EMBL/GenBank/DDBJ whole genome shotgun (WGS) entry which is preliminary data.</text>
</comment>